<protein>
    <submittedName>
        <fullName evidence="1">Uncharacterized protein</fullName>
    </submittedName>
</protein>
<keyword evidence="2" id="KW-1185">Reference proteome</keyword>
<dbReference type="Proteomes" id="UP001280156">
    <property type="component" value="Unassembled WGS sequence"/>
</dbReference>
<evidence type="ECO:0000313" key="2">
    <source>
        <dbReference type="Proteomes" id="UP001280156"/>
    </source>
</evidence>
<evidence type="ECO:0000313" key="1">
    <source>
        <dbReference type="EMBL" id="MDX8485647.1"/>
    </source>
</evidence>
<reference evidence="1 2" key="1">
    <citation type="submission" date="2023-08" db="EMBL/GenBank/DDBJ databases">
        <title>Implementing the SeqCode for naming new Mesorhizobium species isolated from Vachellia karroo root nodules.</title>
        <authorList>
            <person name="Van Lill M."/>
        </authorList>
    </citation>
    <scope>NUCLEOTIDE SEQUENCE [LARGE SCALE GENOMIC DNA]</scope>
    <source>
        <strain evidence="1 2">VK2B</strain>
    </source>
</reference>
<gene>
    <name evidence="1" type="ORF">RFM52_10605</name>
</gene>
<dbReference type="EMBL" id="JAVIIV010000005">
    <property type="protein sequence ID" value="MDX8485647.1"/>
    <property type="molecule type" value="Genomic_DNA"/>
</dbReference>
<dbReference type="RefSeq" id="WP_320293783.1">
    <property type="nucleotide sequence ID" value="NZ_JAVIIU010000001.1"/>
</dbReference>
<organism evidence="1 2">
    <name type="scientific">Mesorhizobium humile</name>
    <dbReference type="NCBI Taxonomy" id="3072313"/>
    <lineage>
        <taxon>Bacteria</taxon>
        <taxon>Pseudomonadati</taxon>
        <taxon>Pseudomonadota</taxon>
        <taxon>Alphaproteobacteria</taxon>
        <taxon>Hyphomicrobiales</taxon>
        <taxon>Phyllobacteriaceae</taxon>
        <taxon>Mesorhizobium</taxon>
    </lineage>
</organism>
<name>A0ABU4YIK0_9HYPH</name>
<proteinExistence type="predicted"/>
<accession>A0ABU4YIK0</accession>
<comment type="caution">
    <text evidence="1">The sequence shown here is derived from an EMBL/GenBank/DDBJ whole genome shotgun (WGS) entry which is preliminary data.</text>
</comment>
<sequence>MQIAAQLLAALGDSIEAIKAHLSGMDGSTLERLLETVPRTSPVGSAEMVMIILLYREIERRQTEDRNYH</sequence>